<evidence type="ECO:0000256" key="3">
    <source>
        <dbReference type="PROSITE-ProRule" id="PRU00339"/>
    </source>
</evidence>
<dbReference type="InterPro" id="IPR011990">
    <property type="entry name" value="TPR-like_helical_dom_sf"/>
</dbReference>
<evidence type="ECO:0000313" key="4">
    <source>
        <dbReference type="EMBL" id="NBL64061.1"/>
    </source>
</evidence>
<proteinExistence type="predicted"/>
<dbReference type="RefSeq" id="WP_166535882.1">
    <property type="nucleotide sequence ID" value="NZ_JAABLM010000002.1"/>
</dbReference>
<dbReference type="PANTHER" id="PTHR44858">
    <property type="entry name" value="TETRATRICOPEPTIDE REPEAT PROTEIN 6"/>
    <property type="match status" value="1"/>
</dbReference>
<dbReference type="PROSITE" id="PS50005">
    <property type="entry name" value="TPR"/>
    <property type="match status" value="2"/>
</dbReference>
<reference evidence="5" key="1">
    <citation type="submission" date="2020-01" db="EMBL/GenBank/DDBJ databases">
        <title>Sphingomonas sp. strain CSW-10.</title>
        <authorList>
            <person name="Chen W.-M."/>
        </authorList>
    </citation>
    <scope>NUCLEOTIDE SEQUENCE [LARGE SCALE GENOMIC DNA]</scope>
    <source>
        <strain evidence="5">NST-5</strain>
    </source>
</reference>
<dbReference type="InterPro" id="IPR050498">
    <property type="entry name" value="Ycf3"/>
</dbReference>
<feature type="repeat" description="TPR" evidence="3">
    <location>
        <begin position="30"/>
        <end position="63"/>
    </location>
</feature>
<keyword evidence="1" id="KW-0677">Repeat</keyword>
<dbReference type="Pfam" id="PF14559">
    <property type="entry name" value="TPR_19"/>
    <property type="match status" value="1"/>
</dbReference>
<protein>
    <submittedName>
        <fullName evidence="4">Tetratricopeptide repeat protein</fullName>
    </submittedName>
</protein>
<dbReference type="Gene3D" id="1.25.40.10">
    <property type="entry name" value="Tetratricopeptide repeat domain"/>
    <property type="match status" value="1"/>
</dbReference>
<dbReference type="Proteomes" id="UP000798602">
    <property type="component" value="Unassembled WGS sequence"/>
</dbReference>
<sequence length="242" mass="27780">MCDIANDDLIKIEHFMEYNDFRKFTYATTFDSAFKRAEIALQNKDFEGAILDFSQALEFEPNSIEANVHKALCLIALKRYTSAIPIAEKLIKLDPDSSTHYATLATCYFEMQKYVEADNYFSKAIEIKPDDYPLYVYRGESRFKAKNYSAAFFDFTKCIEMQPTILGAYDFRGRTRGVLKDYKGAIADFLHILNHKPDSGEILFQLGVSYLHDNQIELGEKALRKAEKLGLQKATDILNSKH</sequence>
<evidence type="ECO:0000256" key="2">
    <source>
        <dbReference type="ARBA" id="ARBA00022803"/>
    </source>
</evidence>
<dbReference type="InterPro" id="IPR019734">
    <property type="entry name" value="TPR_rpt"/>
</dbReference>
<accession>A0ABW9Z770</accession>
<dbReference type="SUPFAM" id="SSF48452">
    <property type="entry name" value="TPR-like"/>
    <property type="match status" value="1"/>
</dbReference>
<evidence type="ECO:0000313" key="5">
    <source>
        <dbReference type="Proteomes" id="UP000798602"/>
    </source>
</evidence>
<evidence type="ECO:0000256" key="1">
    <source>
        <dbReference type="ARBA" id="ARBA00022737"/>
    </source>
</evidence>
<dbReference type="PANTHER" id="PTHR44858:SF1">
    <property type="entry name" value="UDP-N-ACETYLGLUCOSAMINE--PEPTIDE N-ACETYLGLUCOSAMINYLTRANSFERASE SPINDLY-RELATED"/>
    <property type="match status" value="1"/>
</dbReference>
<name>A0ABW9Z770_9FLAO</name>
<dbReference type="EMBL" id="JAABLM010000002">
    <property type="protein sequence ID" value="NBL64061.1"/>
    <property type="molecule type" value="Genomic_DNA"/>
</dbReference>
<gene>
    <name evidence="4" type="ORF">GV828_02470</name>
</gene>
<keyword evidence="2 3" id="KW-0802">TPR repeat</keyword>
<organism evidence="4 5">
    <name type="scientific">Flavobacterium ichthyis</name>
    <dbReference type="NCBI Taxonomy" id="2698827"/>
    <lineage>
        <taxon>Bacteria</taxon>
        <taxon>Pseudomonadati</taxon>
        <taxon>Bacteroidota</taxon>
        <taxon>Flavobacteriia</taxon>
        <taxon>Flavobacteriales</taxon>
        <taxon>Flavobacteriaceae</taxon>
        <taxon>Flavobacterium</taxon>
    </lineage>
</organism>
<dbReference type="SMART" id="SM00028">
    <property type="entry name" value="TPR"/>
    <property type="match status" value="6"/>
</dbReference>
<dbReference type="PROSITE" id="PS50293">
    <property type="entry name" value="TPR_REGION"/>
    <property type="match status" value="1"/>
</dbReference>
<feature type="repeat" description="TPR" evidence="3">
    <location>
        <begin position="98"/>
        <end position="131"/>
    </location>
</feature>
<keyword evidence="5" id="KW-1185">Reference proteome</keyword>
<comment type="caution">
    <text evidence="4">The sequence shown here is derived from an EMBL/GenBank/DDBJ whole genome shotgun (WGS) entry which is preliminary data.</text>
</comment>